<dbReference type="Proteomes" id="UP000321570">
    <property type="component" value="Unassembled WGS sequence"/>
</dbReference>
<dbReference type="AlphaFoldDB" id="A0A0R3ST91"/>
<sequence>MANFGKFIDGASTLFNRASQFTNEIRGASTKTQYPDDIVNDFENADKLKKVCEKLHSGVTAWLNPNPADRMQDMVLEKFDAKKQPKLTAAELLGKLEQDLANEMTQTSSSDVFGLMLSQHGQMQADIGAAERQFVMDVQKGFLAAAKYYLDTVYPTINSQRRSLELARLDYDSARQKKDSCASEEKIRPLIAAFEMNQAKYNEVLQSTREVNAQLKTVQDHLRENFKAMASAQMRYYTACQEQLRQLTGKWDSSHPHA</sequence>
<keyword evidence="5" id="KW-1185">Reference proteome</keyword>
<evidence type="ECO:0000313" key="5">
    <source>
        <dbReference type="Proteomes" id="UP000321570"/>
    </source>
</evidence>
<dbReference type="STRING" id="6216.A0A0R3ST91"/>
<organism evidence="6">
    <name type="scientific">Hymenolepis diminuta</name>
    <name type="common">Rat tapeworm</name>
    <dbReference type="NCBI Taxonomy" id="6216"/>
    <lineage>
        <taxon>Eukaryota</taxon>
        <taxon>Metazoa</taxon>
        <taxon>Spiralia</taxon>
        <taxon>Lophotrochozoa</taxon>
        <taxon>Platyhelminthes</taxon>
        <taxon>Cestoda</taxon>
        <taxon>Eucestoda</taxon>
        <taxon>Cyclophyllidea</taxon>
        <taxon>Hymenolepididae</taxon>
        <taxon>Hymenolepis</taxon>
    </lineage>
</organism>
<dbReference type="GO" id="GO:0005737">
    <property type="term" value="C:cytoplasm"/>
    <property type="evidence" value="ECO:0007669"/>
    <property type="project" value="InterPro"/>
</dbReference>
<evidence type="ECO:0000259" key="1">
    <source>
        <dbReference type="SMART" id="SM00721"/>
    </source>
</evidence>
<proteinExistence type="predicted"/>
<protein>
    <submittedName>
        <fullName evidence="6">BAR domain-containing protein</fullName>
    </submittedName>
</protein>
<evidence type="ECO:0000313" key="3">
    <source>
        <dbReference type="EMBL" id="VUZ52151.1"/>
    </source>
</evidence>
<dbReference type="WBParaSite" id="HDID_0000859601-mRNA-1">
    <property type="protein sequence ID" value="HDID_0000859601-mRNA-1"/>
    <property type="gene ID" value="HDID_0000859601"/>
</dbReference>
<dbReference type="InterPro" id="IPR027267">
    <property type="entry name" value="AH/BAR_dom_sf"/>
</dbReference>
<reference evidence="3 5" key="3">
    <citation type="submission" date="2019-07" db="EMBL/GenBank/DDBJ databases">
        <authorList>
            <person name="Jastrzebski P J."/>
            <person name="Paukszto L."/>
            <person name="Jastrzebski P J."/>
        </authorList>
    </citation>
    <scope>NUCLEOTIDE SEQUENCE [LARGE SCALE GENOMIC DNA]</scope>
    <source>
        <strain evidence="3 5">WMS-il1</strain>
    </source>
</reference>
<dbReference type="Pfam" id="PF03114">
    <property type="entry name" value="BAR"/>
    <property type="match status" value="1"/>
</dbReference>
<name>A0A0R3ST91_HYMDI</name>
<dbReference type="Proteomes" id="UP000274504">
    <property type="component" value="Unassembled WGS sequence"/>
</dbReference>
<feature type="domain" description="BAR" evidence="1">
    <location>
        <begin position="6"/>
        <end position="253"/>
    </location>
</feature>
<dbReference type="OrthoDB" id="14167at2759"/>
<dbReference type="SMART" id="SM00721">
    <property type="entry name" value="BAR"/>
    <property type="match status" value="1"/>
</dbReference>
<accession>A0A0R3ST91</accession>
<reference evidence="2 4" key="2">
    <citation type="submission" date="2018-11" db="EMBL/GenBank/DDBJ databases">
        <authorList>
            <consortium name="Pathogen Informatics"/>
        </authorList>
    </citation>
    <scope>NUCLEOTIDE SEQUENCE [LARGE SCALE GENOMIC DNA]</scope>
</reference>
<dbReference type="EMBL" id="UYSG01011105">
    <property type="protein sequence ID" value="VDL60912.1"/>
    <property type="molecule type" value="Genomic_DNA"/>
</dbReference>
<reference evidence="6" key="1">
    <citation type="submission" date="2017-02" db="UniProtKB">
        <authorList>
            <consortium name="WormBaseParasite"/>
        </authorList>
    </citation>
    <scope>IDENTIFICATION</scope>
</reference>
<dbReference type="SUPFAM" id="SSF103657">
    <property type="entry name" value="BAR/IMD domain-like"/>
    <property type="match status" value="1"/>
</dbReference>
<dbReference type="EMBL" id="CABIJS010000466">
    <property type="protein sequence ID" value="VUZ52151.1"/>
    <property type="molecule type" value="Genomic_DNA"/>
</dbReference>
<evidence type="ECO:0000313" key="2">
    <source>
        <dbReference type="EMBL" id="VDL60912.1"/>
    </source>
</evidence>
<evidence type="ECO:0000313" key="4">
    <source>
        <dbReference type="Proteomes" id="UP000274504"/>
    </source>
</evidence>
<evidence type="ECO:0000313" key="6">
    <source>
        <dbReference type="WBParaSite" id="HDID_0000859601-mRNA-1"/>
    </source>
</evidence>
<dbReference type="InterPro" id="IPR004148">
    <property type="entry name" value="BAR_dom"/>
</dbReference>
<gene>
    <name evidence="2" type="ORF">HDID_LOCUS8594</name>
    <name evidence="3" type="ORF">WMSIL1_LOCUS10702</name>
</gene>
<dbReference type="Gene3D" id="1.20.1270.60">
    <property type="entry name" value="Arfaptin homology (AH) domain/BAR domain"/>
    <property type="match status" value="1"/>
</dbReference>